<feature type="domain" description="Fibronectin type-III" evidence="3">
    <location>
        <begin position="1031"/>
        <end position="1132"/>
    </location>
</feature>
<feature type="domain" description="Fibronectin type-III" evidence="3">
    <location>
        <begin position="1713"/>
        <end position="1808"/>
    </location>
</feature>
<organism evidence="4 5">
    <name type="scientific">Calicophoron daubneyi</name>
    <name type="common">Rumen fluke</name>
    <name type="synonym">Paramphistomum daubneyi</name>
    <dbReference type="NCBI Taxonomy" id="300641"/>
    <lineage>
        <taxon>Eukaryota</taxon>
        <taxon>Metazoa</taxon>
        <taxon>Spiralia</taxon>
        <taxon>Lophotrochozoa</taxon>
        <taxon>Platyhelminthes</taxon>
        <taxon>Trematoda</taxon>
        <taxon>Digenea</taxon>
        <taxon>Plagiorchiida</taxon>
        <taxon>Pronocephalata</taxon>
        <taxon>Paramphistomoidea</taxon>
        <taxon>Paramphistomidae</taxon>
        <taxon>Calicophoron</taxon>
    </lineage>
</organism>
<feature type="region of interest" description="Disordered" evidence="1">
    <location>
        <begin position="113"/>
        <end position="132"/>
    </location>
</feature>
<gene>
    <name evidence="4" type="ORF">CDAUBV1_LOCUS12355</name>
</gene>
<feature type="domain" description="Fibronectin type-III" evidence="3">
    <location>
        <begin position="2089"/>
        <end position="2210"/>
    </location>
</feature>
<keyword evidence="2" id="KW-0472">Membrane</keyword>
<feature type="compositionally biased region" description="Polar residues" evidence="1">
    <location>
        <begin position="728"/>
        <end position="761"/>
    </location>
</feature>
<dbReference type="Proteomes" id="UP001497525">
    <property type="component" value="Unassembled WGS sequence"/>
</dbReference>
<dbReference type="Gene3D" id="2.60.40.10">
    <property type="entry name" value="Immunoglobulins"/>
    <property type="match status" value="9"/>
</dbReference>
<dbReference type="Pfam" id="PF00041">
    <property type="entry name" value="fn3"/>
    <property type="match status" value="1"/>
</dbReference>
<feature type="compositionally biased region" description="Polar residues" evidence="1">
    <location>
        <begin position="819"/>
        <end position="836"/>
    </location>
</feature>
<proteinExistence type="predicted"/>
<feature type="region of interest" description="Disordered" evidence="1">
    <location>
        <begin position="1497"/>
        <end position="1527"/>
    </location>
</feature>
<feature type="domain" description="Fibronectin type-III" evidence="3">
    <location>
        <begin position="1355"/>
        <end position="1458"/>
    </location>
</feature>
<dbReference type="SUPFAM" id="SSF49265">
    <property type="entry name" value="Fibronectin type III"/>
    <property type="match status" value="5"/>
</dbReference>
<dbReference type="InterPro" id="IPR050617">
    <property type="entry name" value="E3_ligase_FN3/SPRY"/>
</dbReference>
<reference evidence="4" key="1">
    <citation type="submission" date="2024-06" db="EMBL/GenBank/DDBJ databases">
        <authorList>
            <person name="Liu X."/>
            <person name="Lenzi L."/>
            <person name="Haldenby T S."/>
            <person name="Uol C."/>
        </authorList>
    </citation>
    <scope>NUCLEOTIDE SEQUENCE</scope>
</reference>
<feature type="compositionally biased region" description="Low complexity" evidence="1">
    <location>
        <begin position="1043"/>
        <end position="1054"/>
    </location>
</feature>
<feature type="domain" description="Fibronectin type-III" evidence="3">
    <location>
        <begin position="1136"/>
        <end position="1246"/>
    </location>
</feature>
<feature type="compositionally biased region" description="Polar residues" evidence="1">
    <location>
        <begin position="569"/>
        <end position="587"/>
    </location>
</feature>
<keyword evidence="2" id="KW-0812">Transmembrane</keyword>
<feature type="region of interest" description="Disordered" evidence="1">
    <location>
        <begin position="1666"/>
        <end position="1702"/>
    </location>
</feature>
<evidence type="ECO:0000259" key="3">
    <source>
        <dbReference type="PROSITE" id="PS50853"/>
    </source>
</evidence>
<evidence type="ECO:0000256" key="2">
    <source>
        <dbReference type="SAM" id="Phobius"/>
    </source>
</evidence>
<feature type="region of interest" description="Disordered" evidence="1">
    <location>
        <begin position="990"/>
        <end position="1061"/>
    </location>
</feature>
<feature type="compositionally biased region" description="Basic and acidic residues" evidence="1">
    <location>
        <begin position="1507"/>
        <end position="1522"/>
    </location>
</feature>
<feature type="compositionally biased region" description="Pro residues" evidence="1">
    <location>
        <begin position="1617"/>
        <end position="1626"/>
    </location>
</feature>
<dbReference type="InterPro" id="IPR036116">
    <property type="entry name" value="FN3_sf"/>
</dbReference>
<dbReference type="InterPro" id="IPR003961">
    <property type="entry name" value="FN3_dom"/>
</dbReference>
<protein>
    <recommendedName>
        <fullName evidence="3">Fibronectin type-III domain-containing protein</fullName>
    </recommendedName>
</protein>
<dbReference type="CDD" id="cd00063">
    <property type="entry name" value="FN3"/>
    <property type="match status" value="8"/>
</dbReference>
<feature type="compositionally biased region" description="Polar residues" evidence="1">
    <location>
        <begin position="121"/>
        <end position="132"/>
    </location>
</feature>
<evidence type="ECO:0000313" key="5">
    <source>
        <dbReference type="Proteomes" id="UP001497525"/>
    </source>
</evidence>
<feature type="transmembrane region" description="Helical" evidence="2">
    <location>
        <begin position="2540"/>
        <end position="2560"/>
    </location>
</feature>
<feature type="compositionally biased region" description="Basic residues" evidence="1">
    <location>
        <begin position="772"/>
        <end position="788"/>
    </location>
</feature>
<feature type="domain" description="Fibronectin type-III" evidence="3">
    <location>
        <begin position="2214"/>
        <end position="2326"/>
    </location>
</feature>
<dbReference type="PANTHER" id="PTHR24099">
    <property type="entry name" value="E3 UBIQUITIN-PROTEIN LIGASE TRIM36-RELATED"/>
    <property type="match status" value="1"/>
</dbReference>
<feature type="compositionally biased region" description="Polar residues" evidence="1">
    <location>
        <begin position="649"/>
        <end position="665"/>
    </location>
</feature>
<feature type="compositionally biased region" description="Low complexity" evidence="1">
    <location>
        <begin position="716"/>
        <end position="727"/>
    </location>
</feature>
<feature type="compositionally biased region" description="Low complexity" evidence="1">
    <location>
        <begin position="1606"/>
        <end position="1616"/>
    </location>
</feature>
<feature type="compositionally biased region" description="Pro residues" evidence="1">
    <location>
        <begin position="353"/>
        <end position="362"/>
    </location>
</feature>
<name>A0AAV2TLM9_CALDB</name>
<feature type="compositionally biased region" description="Pro residues" evidence="1">
    <location>
        <begin position="1686"/>
        <end position="1696"/>
    </location>
</feature>
<feature type="domain" description="Fibronectin type-III" evidence="3">
    <location>
        <begin position="1813"/>
        <end position="1935"/>
    </location>
</feature>
<comment type="caution">
    <text evidence="4">The sequence shown here is derived from an EMBL/GenBank/DDBJ whole genome shotgun (WGS) entry which is preliminary data.</text>
</comment>
<feature type="compositionally biased region" description="Low complexity" evidence="1">
    <location>
        <begin position="1001"/>
        <end position="1013"/>
    </location>
</feature>
<accession>A0AAV2TLM9</accession>
<feature type="compositionally biased region" description="Low complexity" evidence="1">
    <location>
        <begin position="2496"/>
        <end position="2515"/>
    </location>
</feature>
<feature type="region of interest" description="Disordered" evidence="1">
    <location>
        <begin position="2109"/>
        <end position="2139"/>
    </location>
</feature>
<feature type="region of interest" description="Disordered" evidence="1">
    <location>
        <begin position="1575"/>
        <end position="1646"/>
    </location>
</feature>
<dbReference type="PANTHER" id="PTHR24099:SF11">
    <property type="entry name" value="FIBRONECTIN TYPE III DOMAIN-CONTAINING 3BA-RELATED"/>
    <property type="match status" value="1"/>
</dbReference>
<feature type="compositionally biased region" description="Basic and acidic residues" evidence="1">
    <location>
        <begin position="590"/>
        <end position="603"/>
    </location>
</feature>
<feature type="region of interest" description="Disordered" evidence="1">
    <location>
        <begin position="2469"/>
        <end position="2525"/>
    </location>
</feature>
<feature type="compositionally biased region" description="Polar residues" evidence="1">
    <location>
        <begin position="65"/>
        <end position="87"/>
    </location>
</feature>
<keyword evidence="2" id="KW-1133">Transmembrane helix</keyword>
<dbReference type="PRINTS" id="PR00014">
    <property type="entry name" value="FNTYPEIII"/>
</dbReference>
<feature type="region of interest" description="Disordered" evidence="1">
    <location>
        <begin position="714"/>
        <end position="858"/>
    </location>
</feature>
<evidence type="ECO:0000256" key="1">
    <source>
        <dbReference type="SAM" id="MobiDB-lite"/>
    </source>
</evidence>
<dbReference type="InterPro" id="IPR013783">
    <property type="entry name" value="Ig-like_fold"/>
</dbReference>
<feature type="compositionally biased region" description="Polar residues" evidence="1">
    <location>
        <begin position="1015"/>
        <end position="1027"/>
    </location>
</feature>
<feature type="region of interest" description="Disordered" evidence="1">
    <location>
        <begin position="65"/>
        <end position="106"/>
    </location>
</feature>
<feature type="region of interest" description="Disordered" evidence="1">
    <location>
        <begin position="564"/>
        <end position="676"/>
    </location>
</feature>
<dbReference type="SMART" id="SM00060">
    <property type="entry name" value="FN3"/>
    <property type="match status" value="9"/>
</dbReference>
<sequence>MENAAGTSSCNPTKSTAVISSSTCTKSLSEPHLAKILTAPQGMSAKHLDSKRTVALDDCLDEQPQLTDVNELNSLSPASTDLSSDGTQPEDQEELAGALSNTSKLPLEVSDALEDVRNRSTPESSFNSNPYSDMHTYSPSLTVTQAPTSLPVQPNMFPSSVPSTPTGLLNPPNAYPNVAHHIPPLLLHPRVPYVQPNLGTPTTVSPSLLQPLPPHLSNLGAQPRLNSSAAVADVLTQPSEGAAQMSATMTNSLITTVGSSLTGTATGPSDTHVSGPNSSGEYYVMVHVDAGETFSVRVGDQIQHIPGPATVRMVSNSGPPLPMPMQVPPGHLVQQIVDEEGILTHVILSLYPGPTPPPPPPAQSAQAAGGGANTASPNSAGGLIGPAAGLVLDPSQHLNRHTVTPSSASVVAGHLAVGTSIPLSPFTPHGHQVLPSPATHYHSQFVHQLPHPHFHPYHMHPQHQPVCGTAPSAGKPIFQPNGSIARYHVTDENGGDSLFSAELTVPMINGELSTKGQYEVLSKKNPPPDGDLPFAALDGFSANDIEMSTVAKCANDVQTICPTDEQTDSFDQTSNEPPQTPPTNSVTDPLKADEFEDKQDPNSDKGLNGHASPAGRSESAALGPGSRLSKRPPRLQHWNTSKFIKEQRGSVSNARMSSDCASQLENGGGEKSHKSKEFLPLCGSEKGGKPTMNSNSNEKATNFRVNNTVNEEARCSFKSSPSKSASSTTVAGEMTTNGTTLGQPDFTTLDQDGNSVSQTEMDTPYPASGIPPHRRRRSGAMKSFRPHSRPSGFGPNKTPSAPMQTTGGGAGAVSATNGHTNTKTSSAPTQPGTVTSGPYRPGGDRWAADTNNNNTNSGTSGFMASNFKQIPSKYPISASTTGVPYSAFRGRRNANQACLLNTPISTTPAGNDLVEAVNPLDHADFPCSVLETDSNRQSATTPEVQKRWESDYEREVIQNLLSAIPAPLVSDIDSRSALIHLSLPVDLTVPSPSNDLQPKGAPSQSSPAHPPASKLQLNTSRPVSSSDMPVVNRKLQTSGRDGSSVQQPISPSSQGKKKSSDWVLDDNDIQFELHLAERDSDSRFNCVFIGEATYISLQDLRPGTNYYVKSCCVYSDIRGRFSDLVHFTTVPTEPSAPKSLTVIGHTRTSLHLKWSAASDNGSRITAYRLEYAPVSSLNRQWCTTDSGIPENGVVSPEFVEGFHGLTKSCKLTQLTPSTEYLLRVMAENALGLSPWSSVISASTSGSPPPTPRTPFLVAADVHSLTLAWHQSSDSTKPPGNSTPVSAEVNYTLEMDDEAMGHGFVTVFDGTGTEHCVENLRRNTRYRFRLAASNVDGRSRWSEVVTVSTLPDQPSPPRDLRLSSPLKPTQMVVGWDPPEDDGGLPVHAYRLEMCLPYLSAVSKNSTTKLPNQRGTNEPSLEICAEQLICWPVVIGLGGKTAFACSPPSGEIGSRGTLPRIISSAYPEPRTSYCDIDYQASGAHPSRVNDWTSTTCTDVRVPESGASSPEKRSNPHVLDPETNRYRPWSSPSSFASYLTAWFVIYEGSGQEVGISNLLPGLQLAVRVRARSSIPSELSSSSYTATIPGSPLASSEPGDSSNVGFWGAPSSPSLRVSLPPVQPGAPSSPPRLVGRPRPTTLRLSWQPPANTGGAPILAYEVWKKTMEQADPEMDGSDSDSMTSVSAPPSFSPPPSPPSPRSRSSSVGIDVMKIDENSRDPHLLPSLYSAKNDRCSSVDSNLSKTEPFFFYRSDNEQTPNGAMGHFVCSVSSLECRVGGLRPGRTYAFRVRACNLVGRGPWSPWSTVSTVPSPPTAPKYPPRIQPQPNSKILISWDSVRHSNGSKISRYILEWQPLPPLFAYHTPIESVQIQSESGKTPVTSRDSKEDLCFQLLYSGPSLSYELEGVQPASRLAFRFCAVNAAGPGPWSPVGSCLTPSAAPGQPPGLQIVQTGINTALVRWLMPQPNGSPVTSFTLELTQLTPTVELKSEDDTSNVILIDIPSPKPWWPDPWSFGSDNSNPAARNNGKEQEKAKTTAPVLCHSCGGSKQSRHVEHLVDKLLPSSVYKVRVRALNSLGYGIFSAGLLFTTLPVPPPAPEFKPCTHITATSVKLQWTMPPKHDRSGQSESGAGRGSDEPILAGSGSNQHEQQQFCYTLQMSLASDLSWSTVYEGEDKGYKVTRLNENSAYAFRVRATNVSGPGPFSQLQSVSTLRLPPPVVRGLKVAELGPDWCQLEWSAVGFTTNNNLAGGVTNVCSTDPLVYVLQLTAVPQQQASDSFHSTQTQVYRGTQTTCRVLDLLPSTEYVGRVYAVRLCMPSEFPISTDYDIQESGDDDKRNISNLSNGWYREVIKNPALKVTELPGPYSHSVVFVTRSGKEQRTPTHSYAESLSCVSINQRLQTTPKHQKADKRHWSVRVLKLPYNLIYSGFNHLFRFLRTSSLSQLPSERSSPSAPVPISAVARSSSLNCSSLCAGASASPSSPWRRRPTVGASGASSLVNIQQGQQQQSKQQQQQPCSPQPHHSHHSASKRTQSWFRLSDRKLACLLLFLFVAATLLVAVSLQHFITTPIAGEKQQESPNSLQ</sequence>
<feature type="domain" description="Fibronectin type-III" evidence="3">
    <location>
        <begin position="1248"/>
        <end position="1351"/>
    </location>
</feature>
<evidence type="ECO:0000313" key="4">
    <source>
        <dbReference type="EMBL" id="CAL5137874.1"/>
    </source>
</evidence>
<dbReference type="PROSITE" id="PS50853">
    <property type="entry name" value="FN3"/>
    <property type="match status" value="8"/>
</dbReference>
<feature type="region of interest" description="Disordered" evidence="1">
    <location>
        <begin position="350"/>
        <end position="381"/>
    </location>
</feature>
<dbReference type="EMBL" id="CAXLJL010000445">
    <property type="protein sequence ID" value="CAL5137874.1"/>
    <property type="molecule type" value="Genomic_DNA"/>
</dbReference>